<evidence type="ECO:0000313" key="4">
    <source>
        <dbReference type="Proteomes" id="UP000075260"/>
    </source>
</evidence>
<sequence length="432" mass="44293">MRAEKPSAMRHAPVLLAMCAAAAQIGCDRSANVGAGLAPPPAVAAPIASAAAPIAPAAAPIASAAAPIAPAAAPVAPAAAPDVPADAITLIAGGDVCLGKALGQELLRNPAHDPFAPVAALFAAADVRFVNLENQLSDQGGETQHSRQPLVFTGPPIGADALARAGISVVSLANNHMWDYGKGAFLETLGHLERVGVAYVGAGRTRLQAYAPAVIERRGFRVAVLAVTGIWNQGSLWQHPAREFVAAAERHGIAAAVRAARKQPGVDAVVVSYHGGTEYLDTPLPQARAVAAAAIDAGADAFLGHHPHVLQGIELRRGRPIFYSLGNFIMKVKRTGPAVELAMLARLRLRRGAPPVAEICPVRSEGVGTVPLAADPRRAETEAAFTARMRRVAAFVEGEPAIGPFAADGCAPLEEAAKAAPASPPKVAGPIR</sequence>
<dbReference type="PANTHER" id="PTHR33393:SF13">
    <property type="entry name" value="PGA BIOSYNTHESIS PROTEIN CAPA"/>
    <property type="match status" value="1"/>
</dbReference>
<dbReference type="Gene3D" id="3.60.21.10">
    <property type="match status" value="1"/>
</dbReference>
<dbReference type="InterPro" id="IPR029052">
    <property type="entry name" value="Metallo-depent_PP-like"/>
</dbReference>
<dbReference type="InterPro" id="IPR019079">
    <property type="entry name" value="Capsule_synth_CapA"/>
</dbReference>
<comment type="similarity">
    <text evidence="1">Belongs to the CapA family.</text>
</comment>
<comment type="caution">
    <text evidence="3">The sequence shown here is derived from an EMBL/GenBank/DDBJ whole genome shotgun (WGS) entry which is preliminary data.</text>
</comment>
<dbReference type="EMBL" id="JEMA01000616">
    <property type="protein sequence ID" value="KYF67803.1"/>
    <property type="molecule type" value="Genomic_DNA"/>
</dbReference>
<protein>
    <recommendedName>
        <fullName evidence="2">Capsule synthesis protein CapA domain-containing protein</fullName>
    </recommendedName>
</protein>
<accession>A0A150QIN9</accession>
<dbReference type="Pfam" id="PF09587">
    <property type="entry name" value="PGA_cap"/>
    <property type="match status" value="1"/>
</dbReference>
<dbReference type="InterPro" id="IPR052169">
    <property type="entry name" value="CW_Biosynth-Accessory"/>
</dbReference>
<proteinExistence type="inferred from homology"/>
<evidence type="ECO:0000313" key="3">
    <source>
        <dbReference type="EMBL" id="KYF67803.1"/>
    </source>
</evidence>
<reference evidence="3 4" key="1">
    <citation type="submission" date="2014-02" db="EMBL/GenBank/DDBJ databases">
        <title>The small core and large imbalanced accessory genome model reveals a collaborative survival strategy of Sorangium cellulosum strains in nature.</title>
        <authorList>
            <person name="Han K."/>
            <person name="Peng R."/>
            <person name="Blom J."/>
            <person name="Li Y.-Z."/>
        </authorList>
    </citation>
    <scope>NUCLEOTIDE SEQUENCE [LARGE SCALE GENOMIC DNA]</scope>
    <source>
        <strain evidence="3 4">So0008-312</strain>
    </source>
</reference>
<dbReference type="OrthoDB" id="5405713at2"/>
<organism evidence="3 4">
    <name type="scientific">Sorangium cellulosum</name>
    <name type="common">Polyangium cellulosum</name>
    <dbReference type="NCBI Taxonomy" id="56"/>
    <lineage>
        <taxon>Bacteria</taxon>
        <taxon>Pseudomonadati</taxon>
        <taxon>Myxococcota</taxon>
        <taxon>Polyangia</taxon>
        <taxon>Polyangiales</taxon>
        <taxon>Polyangiaceae</taxon>
        <taxon>Sorangium</taxon>
    </lineage>
</organism>
<dbReference type="CDD" id="cd07381">
    <property type="entry name" value="MPP_CapA"/>
    <property type="match status" value="1"/>
</dbReference>
<gene>
    <name evidence="3" type="ORF">BE15_41405</name>
</gene>
<dbReference type="SMART" id="SM00854">
    <property type="entry name" value="PGA_cap"/>
    <property type="match status" value="1"/>
</dbReference>
<dbReference type="Proteomes" id="UP000075260">
    <property type="component" value="Unassembled WGS sequence"/>
</dbReference>
<feature type="domain" description="Capsule synthesis protein CapA" evidence="2">
    <location>
        <begin position="89"/>
        <end position="332"/>
    </location>
</feature>
<name>A0A150QIN9_SORCE</name>
<dbReference type="AlphaFoldDB" id="A0A150QIN9"/>
<dbReference type="SUPFAM" id="SSF56300">
    <property type="entry name" value="Metallo-dependent phosphatases"/>
    <property type="match status" value="1"/>
</dbReference>
<evidence type="ECO:0000256" key="1">
    <source>
        <dbReference type="ARBA" id="ARBA00005662"/>
    </source>
</evidence>
<dbReference type="PANTHER" id="PTHR33393">
    <property type="entry name" value="POLYGLUTAMINE SYNTHESIS ACCESSORY PROTEIN RV0574C-RELATED"/>
    <property type="match status" value="1"/>
</dbReference>
<evidence type="ECO:0000259" key="2">
    <source>
        <dbReference type="SMART" id="SM00854"/>
    </source>
</evidence>